<gene>
    <name evidence="7" type="ORF">BSAL_77090</name>
</gene>
<dbReference type="VEuPathDB" id="TriTrypDB:BSAL_77090"/>
<dbReference type="GO" id="GO:0030735">
    <property type="term" value="F:carnosine N-methyltransferase activity"/>
    <property type="evidence" value="ECO:0007669"/>
    <property type="project" value="UniProtKB-EC"/>
</dbReference>
<dbReference type="Gene3D" id="3.40.50.150">
    <property type="entry name" value="Vaccinia Virus protein VP39"/>
    <property type="match status" value="1"/>
</dbReference>
<dbReference type="Proteomes" id="UP000051952">
    <property type="component" value="Unassembled WGS sequence"/>
</dbReference>
<dbReference type="OMA" id="GSMSMCA"/>
<dbReference type="PANTHER" id="PTHR12303">
    <property type="entry name" value="CARNOSINE N-METHYLTRANSFERASE"/>
    <property type="match status" value="1"/>
</dbReference>
<evidence type="ECO:0000313" key="8">
    <source>
        <dbReference type="Proteomes" id="UP000051952"/>
    </source>
</evidence>
<accession>A0A0S4IZ95</accession>
<dbReference type="AlphaFoldDB" id="A0A0S4IZ95"/>
<dbReference type="InterPro" id="IPR029063">
    <property type="entry name" value="SAM-dependent_MTases_sf"/>
</dbReference>
<dbReference type="InterPro" id="IPR012901">
    <property type="entry name" value="CARME"/>
</dbReference>
<keyword evidence="8" id="KW-1185">Reference proteome</keyword>
<evidence type="ECO:0000313" key="7">
    <source>
        <dbReference type="EMBL" id="CUG29478.1"/>
    </source>
</evidence>
<proteinExistence type="inferred from homology"/>
<sequence length="437" mass="48586">MSQPPPPPPYAASSAQQQQGLSTSPSSHHPPHNPHHHPQGLSLPPAPPVNDMMDDMRLFLRTITAFRNYDVQARTSLIVREQNFKRLPARHQQLLAAANVSLNEIFSNYHNGVTCNQQFLTAMCDAGAELFEGYWPDVDPSTIPQDEPSPMDVDKVFSTLRQFMRDWSAEGAQERSVAYGPILHALTTSLFPNRATRNAVRVLVPGAGLCRLSVELALLGFTCQANEFSYHMLIAGHYAQNHLSEQHQHRLYPYVDNTCNMFHRADQFFPVDVPDVCVMDAVDELNANGMHFGDLSMVAGDFTEVYRKPEHRGAWNVVASSFFLDTAHNILEYLEVIMGALAPGGYLVNVGPLLYHFADSLSSALSPETPGSASVDGVQSIELSLDELLGAAKALGYIIHTPPQILETSYTGNNRSMKQMMYRVAFFVLQKPYDETR</sequence>
<evidence type="ECO:0000256" key="5">
    <source>
        <dbReference type="ARBA" id="ARBA00022691"/>
    </source>
</evidence>
<evidence type="ECO:0000256" key="4">
    <source>
        <dbReference type="ARBA" id="ARBA00022679"/>
    </source>
</evidence>
<evidence type="ECO:0000256" key="6">
    <source>
        <dbReference type="SAM" id="MobiDB-lite"/>
    </source>
</evidence>
<dbReference type="EMBL" id="CYKH01000738">
    <property type="protein sequence ID" value="CUG29478.1"/>
    <property type="molecule type" value="Genomic_DNA"/>
</dbReference>
<comment type="similarity">
    <text evidence="1">Belongs to the carnosine N-methyltransferase family.</text>
</comment>
<reference evidence="8" key="1">
    <citation type="submission" date="2015-09" db="EMBL/GenBank/DDBJ databases">
        <authorList>
            <consortium name="Pathogen Informatics"/>
        </authorList>
    </citation>
    <scope>NUCLEOTIDE SEQUENCE [LARGE SCALE GENOMIC DNA]</scope>
    <source>
        <strain evidence="8">Lake Konstanz</strain>
    </source>
</reference>
<keyword evidence="4" id="KW-0808">Transferase</keyword>
<feature type="compositionally biased region" description="Pro residues" evidence="6">
    <location>
        <begin position="1"/>
        <end position="10"/>
    </location>
</feature>
<evidence type="ECO:0000256" key="2">
    <source>
        <dbReference type="ARBA" id="ARBA00012003"/>
    </source>
</evidence>
<keyword evidence="3" id="KW-0489">Methyltransferase</keyword>
<dbReference type="EC" id="2.1.1.22" evidence="2"/>
<feature type="compositionally biased region" description="Low complexity" evidence="6">
    <location>
        <begin position="11"/>
        <end position="27"/>
    </location>
</feature>
<dbReference type="OrthoDB" id="978at2759"/>
<name>A0A0S4IZ95_BODSA</name>
<organism evidence="7 8">
    <name type="scientific">Bodo saltans</name>
    <name type="common">Flagellated protozoan</name>
    <dbReference type="NCBI Taxonomy" id="75058"/>
    <lineage>
        <taxon>Eukaryota</taxon>
        <taxon>Discoba</taxon>
        <taxon>Euglenozoa</taxon>
        <taxon>Kinetoplastea</taxon>
        <taxon>Metakinetoplastina</taxon>
        <taxon>Eubodonida</taxon>
        <taxon>Bodonidae</taxon>
        <taxon>Bodo</taxon>
    </lineage>
</organism>
<feature type="compositionally biased region" description="Basic residues" evidence="6">
    <location>
        <begin position="29"/>
        <end position="38"/>
    </location>
</feature>
<dbReference type="SMART" id="SM01296">
    <property type="entry name" value="N2227"/>
    <property type="match status" value="1"/>
</dbReference>
<evidence type="ECO:0000256" key="1">
    <source>
        <dbReference type="ARBA" id="ARBA00010086"/>
    </source>
</evidence>
<evidence type="ECO:0000256" key="3">
    <source>
        <dbReference type="ARBA" id="ARBA00022603"/>
    </source>
</evidence>
<dbReference type="SUPFAM" id="SSF53335">
    <property type="entry name" value="S-adenosyl-L-methionine-dependent methyltransferases"/>
    <property type="match status" value="1"/>
</dbReference>
<dbReference type="GO" id="GO:0032259">
    <property type="term" value="P:methylation"/>
    <property type="evidence" value="ECO:0007669"/>
    <property type="project" value="UniProtKB-KW"/>
</dbReference>
<feature type="region of interest" description="Disordered" evidence="6">
    <location>
        <begin position="1"/>
        <end position="49"/>
    </location>
</feature>
<dbReference type="PANTHER" id="PTHR12303:SF6">
    <property type="entry name" value="CARNOSINE N-METHYLTRANSFERASE"/>
    <property type="match status" value="1"/>
</dbReference>
<keyword evidence="5" id="KW-0949">S-adenosyl-L-methionine</keyword>
<dbReference type="Pfam" id="PF07942">
    <property type="entry name" value="CARME"/>
    <property type="match status" value="1"/>
</dbReference>
<protein>
    <recommendedName>
        <fullName evidence="2">carnosine N-methyltransferase</fullName>
        <ecNumber evidence="2">2.1.1.22</ecNumber>
    </recommendedName>
</protein>